<organism evidence="1 2">
    <name type="scientific">Zosterops borbonicus</name>
    <dbReference type="NCBI Taxonomy" id="364589"/>
    <lineage>
        <taxon>Eukaryota</taxon>
        <taxon>Metazoa</taxon>
        <taxon>Chordata</taxon>
        <taxon>Craniata</taxon>
        <taxon>Vertebrata</taxon>
        <taxon>Euteleostomi</taxon>
        <taxon>Archelosauria</taxon>
        <taxon>Archosauria</taxon>
        <taxon>Dinosauria</taxon>
        <taxon>Saurischia</taxon>
        <taxon>Theropoda</taxon>
        <taxon>Coelurosauria</taxon>
        <taxon>Aves</taxon>
        <taxon>Neognathae</taxon>
        <taxon>Neoaves</taxon>
        <taxon>Telluraves</taxon>
        <taxon>Australaves</taxon>
        <taxon>Passeriformes</taxon>
        <taxon>Sylvioidea</taxon>
        <taxon>Zosteropidae</taxon>
        <taxon>Zosterops</taxon>
    </lineage>
</organism>
<protein>
    <submittedName>
        <fullName evidence="1">Uncharacterized protein</fullName>
    </submittedName>
</protein>
<name>A0A8K1FZJ2_9PASS</name>
<sequence>MKNLELSEGKKVKIWANSAYAFNVVYVHEVIWKERGLPTVQGQKGGHWLSLIHMPKYQTFLLEQEDVELKATTSVNPAQFLNIPMQGEEHLTHGYLQTIEYVYASQPDLQDASTEDPEIEFFTDRSSFVKDGK</sequence>
<dbReference type="AlphaFoldDB" id="A0A8K1FZJ2"/>
<evidence type="ECO:0000313" key="1">
    <source>
        <dbReference type="EMBL" id="TRZ08963.1"/>
    </source>
</evidence>
<accession>A0A8K1FZJ2</accession>
<reference evidence="1" key="1">
    <citation type="submission" date="2019-04" db="EMBL/GenBank/DDBJ databases">
        <title>Genome assembly of Zosterops borbonicus 15179.</title>
        <authorList>
            <person name="Leroy T."/>
            <person name="Anselmetti Y."/>
            <person name="Tilak M.-K."/>
            <person name="Nabholz B."/>
        </authorList>
    </citation>
    <scope>NUCLEOTIDE SEQUENCE</scope>
    <source>
        <strain evidence="1">HGM_15179</strain>
        <tissue evidence="1">Muscle</tissue>
    </source>
</reference>
<keyword evidence="2" id="KW-1185">Reference proteome</keyword>
<proteinExistence type="predicted"/>
<dbReference type="Proteomes" id="UP000796761">
    <property type="component" value="Unassembled WGS sequence"/>
</dbReference>
<gene>
    <name evidence="1" type="ORF">HGM15179_018145</name>
</gene>
<comment type="caution">
    <text evidence="1">The sequence shown here is derived from an EMBL/GenBank/DDBJ whole genome shotgun (WGS) entry which is preliminary data.</text>
</comment>
<evidence type="ECO:0000313" key="2">
    <source>
        <dbReference type="Proteomes" id="UP000796761"/>
    </source>
</evidence>
<dbReference type="EMBL" id="SWJQ01001192">
    <property type="protein sequence ID" value="TRZ08963.1"/>
    <property type="molecule type" value="Genomic_DNA"/>
</dbReference>